<evidence type="ECO:0000256" key="5">
    <source>
        <dbReference type="ARBA" id="ARBA00022692"/>
    </source>
</evidence>
<keyword evidence="3 11" id="KW-1134">Transmembrane beta strand</keyword>
<protein>
    <recommendedName>
        <fullName evidence="17">TonB-dependent receptor</fullName>
    </recommendedName>
</protein>
<feature type="domain" description="TonB-dependent receptor-like beta-barrel" evidence="13">
    <location>
        <begin position="249"/>
        <end position="681"/>
    </location>
</feature>
<evidence type="ECO:0000256" key="1">
    <source>
        <dbReference type="ARBA" id="ARBA00004571"/>
    </source>
</evidence>
<dbReference type="PANTHER" id="PTHR32552:SF81">
    <property type="entry name" value="TONB-DEPENDENT OUTER MEMBRANE RECEPTOR"/>
    <property type="match status" value="1"/>
</dbReference>
<dbReference type="RefSeq" id="WP_145769404.1">
    <property type="nucleotide sequence ID" value="NZ_LR778301.1"/>
</dbReference>
<keyword evidence="16" id="KW-1185">Reference proteome</keyword>
<evidence type="ECO:0000256" key="6">
    <source>
        <dbReference type="ARBA" id="ARBA00023004"/>
    </source>
</evidence>
<evidence type="ECO:0000256" key="9">
    <source>
        <dbReference type="ARBA" id="ARBA00023136"/>
    </source>
</evidence>
<dbReference type="OrthoDB" id="8538693at2"/>
<dbReference type="InterPro" id="IPR012910">
    <property type="entry name" value="Plug_dom"/>
</dbReference>
<dbReference type="Proteomes" id="UP000515733">
    <property type="component" value="Chromosome"/>
</dbReference>
<keyword evidence="6" id="KW-0408">Iron</keyword>
<dbReference type="InterPro" id="IPR000531">
    <property type="entry name" value="Beta-barrel_TonB"/>
</dbReference>
<dbReference type="GO" id="GO:0009279">
    <property type="term" value="C:cell outer membrane"/>
    <property type="evidence" value="ECO:0007669"/>
    <property type="project" value="UniProtKB-SubCell"/>
</dbReference>
<keyword evidence="7" id="KW-0406">Ion transport</keyword>
<dbReference type="PANTHER" id="PTHR32552">
    <property type="entry name" value="FERRICHROME IRON RECEPTOR-RELATED"/>
    <property type="match status" value="1"/>
</dbReference>
<keyword evidence="4" id="KW-0410">Iron transport</keyword>
<name>A0A6S6Y2C1_9PROT</name>
<dbReference type="Gene3D" id="2.40.170.20">
    <property type="entry name" value="TonB-dependent receptor, beta-barrel domain"/>
    <property type="match status" value="1"/>
</dbReference>
<accession>A0A6S6Y2C1</accession>
<keyword evidence="2 11" id="KW-0813">Transport</keyword>
<dbReference type="GO" id="GO:0006826">
    <property type="term" value="P:iron ion transport"/>
    <property type="evidence" value="ECO:0007669"/>
    <property type="project" value="UniProtKB-KW"/>
</dbReference>
<feature type="domain" description="TonB-dependent receptor plug" evidence="14">
    <location>
        <begin position="54"/>
        <end position="163"/>
    </location>
</feature>
<keyword evidence="9 11" id="KW-0472">Membrane</keyword>
<evidence type="ECO:0000256" key="3">
    <source>
        <dbReference type="ARBA" id="ARBA00022452"/>
    </source>
</evidence>
<evidence type="ECO:0000256" key="2">
    <source>
        <dbReference type="ARBA" id="ARBA00022448"/>
    </source>
</evidence>
<keyword evidence="8 12" id="KW-0798">TonB box</keyword>
<dbReference type="PROSITE" id="PS52016">
    <property type="entry name" value="TONB_DEPENDENT_REC_3"/>
    <property type="match status" value="1"/>
</dbReference>
<evidence type="ECO:0000259" key="14">
    <source>
        <dbReference type="Pfam" id="PF07715"/>
    </source>
</evidence>
<proteinExistence type="inferred from homology"/>
<dbReference type="KEGG" id="doe:DENOEST_3511"/>
<keyword evidence="5 11" id="KW-0812">Transmembrane</keyword>
<dbReference type="Pfam" id="PF07715">
    <property type="entry name" value="Plug"/>
    <property type="match status" value="1"/>
</dbReference>
<dbReference type="EMBL" id="LR778301">
    <property type="protein sequence ID" value="CAB1370665.1"/>
    <property type="molecule type" value="Genomic_DNA"/>
</dbReference>
<organism evidence="15 16">
    <name type="scientific">Denitratisoma oestradiolicum</name>
    <dbReference type="NCBI Taxonomy" id="311182"/>
    <lineage>
        <taxon>Bacteria</taxon>
        <taxon>Pseudomonadati</taxon>
        <taxon>Pseudomonadota</taxon>
        <taxon>Betaproteobacteria</taxon>
        <taxon>Nitrosomonadales</taxon>
        <taxon>Sterolibacteriaceae</taxon>
        <taxon>Denitratisoma</taxon>
    </lineage>
</organism>
<dbReference type="Pfam" id="PF00593">
    <property type="entry name" value="TonB_dep_Rec_b-barrel"/>
    <property type="match status" value="1"/>
</dbReference>
<evidence type="ECO:0000256" key="10">
    <source>
        <dbReference type="ARBA" id="ARBA00023237"/>
    </source>
</evidence>
<comment type="subcellular location">
    <subcellularLocation>
        <location evidence="1 11">Cell outer membrane</location>
        <topology evidence="1 11">Multi-pass membrane protein</topology>
    </subcellularLocation>
</comment>
<evidence type="ECO:0000313" key="16">
    <source>
        <dbReference type="Proteomes" id="UP000515733"/>
    </source>
</evidence>
<evidence type="ECO:0000256" key="12">
    <source>
        <dbReference type="RuleBase" id="RU003357"/>
    </source>
</evidence>
<evidence type="ECO:0000313" key="15">
    <source>
        <dbReference type="EMBL" id="CAB1370665.1"/>
    </source>
</evidence>
<evidence type="ECO:0000256" key="11">
    <source>
        <dbReference type="PROSITE-ProRule" id="PRU01360"/>
    </source>
</evidence>
<comment type="similarity">
    <text evidence="11 12">Belongs to the TonB-dependent receptor family.</text>
</comment>
<reference evidence="15 16" key="1">
    <citation type="submission" date="2020-03" db="EMBL/GenBank/DDBJ databases">
        <authorList>
            <consortium name="Genoscope - CEA"/>
            <person name="William W."/>
        </authorList>
    </citation>
    <scope>NUCLEOTIDE SEQUENCE [LARGE SCALE GENOMIC DNA]</scope>
    <source>
        <strain evidence="16">DSM 16959</strain>
    </source>
</reference>
<evidence type="ECO:0000256" key="7">
    <source>
        <dbReference type="ARBA" id="ARBA00023065"/>
    </source>
</evidence>
<gene>
    <name evidence="15" type="ORF">DENOEST_3511</name>
</gene>
<dbReference type="AlphaFoldDB" id="A0A6S6Y2C1"/>
<evidence type="ECO:0000256" key="4">
    <source>
        <dbReference type="ARBA" id="ARBA00022496"/>
    </source>
</evidence>
<sequence>MDFPQRRTVPATHRPLLLVVAITSAFSSFGAVAVEGGAPIDEVIVTAQKRAERLQDVPIAISAISGGQIEARGISNVLDLKALAPNLQVSKYPTSNVTSQVALRGAVTFNGAMYWEPSVGMYLDGVYLGKAVGSVLDVVDVDRIEVLRGPQGTLYGRNTMAGAVNLITRKPSGTLSGSLGVEVGNYGYHTEKLSLDLPKFGIASVSLGLRTEKRDGLVETTAGSSVSELDTRNKTGARIAVLLDFSPSFQADYRYDYSRVHQTPPHNQLYRMTATSGPLAAMAPYVAQDWQRSASIDYPSYERIALQGHGVTLTWKLDDRNTLKSITSRRTLRNDDSYDLDGTPVRIATGARIADFSQLSQEFQWVGSTDRLNYVAGFYYYKDNGYTVNPHVFYFGTDSSEYGFGAQAKSLYGQADYKLTDAWSLSAGLRRTEETKRGSRFKSITGFGTAIPYVEAEESFAATTPMVSLAYKFNDRLNVYAKYSEGFKSGGFQGEAGTAAEALIPFSPEKQKTYELGAKMTSVDGRVQLNVALFQNDIQDMQISRFTGLPGISVIRNAGKATVNGLEVEGTYVPVDGLKFQFGYGYLDGKYDEFMEAPAANQAISNVASNRAFPHAPKHTFNLSVDTRLGRSALGIWRGIADYSYTSSFYAYPYQLTTVDPSRATAGNTKVQGYGLLNLRLVLSNIALGGPGSADVALWVKNATDKQQPVNFIDFGPGFSNLTTAYYLQPRTYGASLNYRW</sequence>
<keyword evidence="10 11" id="KW-0998">Cell outer membrane</keyword>
<evidence type="ECO:0008006" key="17">
    <source>
        <dbReference type="Google" id="ProtNLM"/>
    </source>
</evidence>
<evidence type="ECO:0000259" key="13">
    <source>
        <dbReference type="Pfam" id="PF00593"/>
    </source>
</evidence>
<dbReference type="CDD" id="cd01347">
    <property type="entry name" value="ligand_gated_channel"/>
    <property type="match status" value="1"/>
</dbReference>
<evidence type="ECO:0000256" key="8">
    <source>
        <dbReference type="ARBA" id="ARBA00023077"/>
    </source>
</evidence>
<dbReference type="InterPro" id="IPR036942">
    <property type="entry name" value="Beta-barrel_TonB_sf"/>
</dbReference>
<dbReference type="InterPro" id="IPR039426">
    <property type="entry name" value="TonB-dep_rcpt-like"/>
</dbReference>
<dbReference type="SUPFAM" id="SSF56935">
    <property type="entry name" value="Porins"/>
    <property type="match status" value="1"/>
</dbReference>